<dbReference type="PANTHER" id="PTHR48079">
    <property type="entry name" value="PROTEIN YEEZ"/>
    <property type="match status" value="1"/>
</dbReference>
<dbReference type="InterPro" id="IPR001509">
    <property type="entry name" value="Epimerase_deHydtase"/>
</dbReference>
<accession>A0A4R4PBR0</accession>
<sequence length="302" mass="32015">MPLHDRSDDRARHPLTAGPAPKRVLLTGATGRVGGRIAPLLLHRGDQVRVLVRDTARGGPLAALGAEVVGGDLCDPAALRRAVDGMDAVVHLGAATGRDATPERMASVNRDGAAALARAALRAGAARFVFASTYFVYGPGRGRPADEDDALKPQGVYPSSKAAAEEALQDLYQRDGLGLRVLRFALVYGYGDPHLAESAARIRTWPAHRRLHLVHHADAGQAVLRALDADGVDGRAFNVGDDAPVTAAEVLRLHGRPLDPAAADRPLDDPWAGIVDTTRIRADLGFRPVFPTVYTAWSAGAW</sequence>
<dbReference type="GO" id="GO:0004029">
    <property type="term" value="F:aldehyde dehydrogenase (NAD+) activity"/>
    <property type="evidence" value="ECO:0007669"/>
    <property type="project" value="TreeGrafter"/>
</dbReference>
<evidence type="ECO:0000313" key="4">
    <source>
        <dbReference type="Proteomes" id="UP000295431"/>
    </source>
</evidence>
<comment type="caution">
    <text evidence="3">The sequence shown here is derived from an EMBL/GenBank/DDBJ whole genome shotgun (WGS) entry which is preliminary data.</text>
</comment>
<dbReference type="Pfam" id="PF01370">
    <property type="entry name" value="Epimerase"/>
    <property type="match status" value="1"/>
</dbReference>
<dbReference type="GO" id="GO:0005737">
    <property type="term" value="C:cytoplasm"/>
    <property type="evidence" value="ECO:0007669"/>
    <property type="project" value="TreeGrafter"/>
</dbReference>
<protein>
    <submittedName>
        <fullName evidence="3">NAD(P)-dependent oxidoreductase</fullName>
    </submittedName>
</protein>
<dbReference type="InterPro" id="IPR051783">
    <property type="entry name" value="NAD(P)-dependent_oxidoreduct"/>
</dbReference>
<dbReference type="InterPro" id="IPR036291">
    <property type="entry name" value="NAD(P)-bd_dom_sf"/>
</dbReference>
<proteinExistence type="predicted"/>
<evidence type="ECO:0000313" key="3">
    <source>
        <dbReference type="EMBL" id="TDC19549.1"/>
    </source>
</evidence>
<reference evidence="3 4" key="1">
    <citation type="submission" date="2019-03" db="EMBL/GenBank/DDBJ databases">
        <title>Draft genome sequences of novel Actinobacteria.</title>
        <authorList>
            <person name="Sahin N."/>
            <person name="Ay H."/>
            <person name="Saygin H."/>
        </authorList>
    </citation>
    <scope>NUCLEOTIDE SEQUENCE [LARGE SCALE GENOMIC DNA]</scope>
    <source>
        <strain evidence="3 4">DSM 45347</strain>
    </source>
</reference>
<dbReference type="OrthoDB" id="8770295at2"/>
<dbReference type="EMBL" id="SMJW01000008">
    <property type="protein sequence ID" value="TDC19549.1"/>
    <property type="molecule type" value="Genomic_DNA"/>
</dbReference>
<name>A0A4R4PBR0_9ACTN</name>
<feature type="compositionally biased region" description="Basic and acidic residues" evidence="1">
    <location>
        <begin position="1"/>
        <end position="12"/>
    </location>
</feature>
<dbReference type="RefSeq" id="WP_131936821.1">
    <property type="nucleotide sequence ID" value="NZ_BAAAMX010000014.1"/>
</dbReference>
<feature type="region of interest" description="Disordered" evidence="1">
    <location>
        <begin position="1"/>
        <end position="20"/>
    </location>
</feature>
<organism evidence="3 4">
    <name type="scientific">Actinomadura bangladeshensis</name>
    <dbReference type="NCBI Taxonomy" id="453573"/>
    <lineage>
        <taxon>Bacteria</taxon>
        <taxon>Bacillati</taxon>
        <taxon>Actinomycetota</taxon>
        <taxon>Actinomycetes</taxon>
        <taxon>Streptosporangiales</taxon>
        <taxon>Thermomonosporaceae</taxon>
        <taxon>Actinomadura</taxon>
    </lineage>
</organism>
<dbReference type="Gene3D" id="3.40.50.720">
    <property type="entry name" value="NAD(P)-binding Rossmann-like Domain"/>
    <property type="match status" value="1"/>
</dbReference>
<dbReference type="PANTHER" id="PTHR48079:SF6">
    <property type="entry name" value="NAD(P)-BINDING DOMAIN-CONTAINING PROTEIN-RELATED"/>
    <property type="match status" value="1"/>
</dbReference>
<dbReference type="Proteomes" id="UP000295431">
    <property type="component" value="Unassembled WGS sequence"/>
</dbReference>
<dbReference type="AlphaFoldDB" id="A0A4R4PBR0"/>
<evidence type="ECO:0000259" key="2">
    <source>
        <dbReference type="Pfam" id="PF01370"/>
    </source>
</evidence>
<feature type="domain" description="NAD-dependent epimerase/dehydratase" evidence="2">
    <location>
        <begin position="24"/>
        <end position="240"/>
    </location>
</feature>
<keyword evidence="4" id="KW-1185">Reference proteome</keyword>
<dbReference type="SUPFAM" id="SSF51735">
    <property type="entry name" value="NAD(P)-binding Rossmann-fold domains"/>
    <property type="match status" value="1"/>
</dbReference>
<gene>
    <name evidence="3" type="ORF">E1284_03115</name>
</gene>
<evidence type="ECO:0000256" key="1">
    <source>
        <dbReference type="SAM" id="MobiDB-lite"/>
    </source>
</evidence>